<accession>A0A6J4KQ79</accession>
<dbReference type="AlphaFoldDB" id="A0A6J4KQ79"/>
<feature type="non-terminal residue" evidence="2">
    <location>
        <position position="1"/>
    </location>
</feature>
<feature type="compositionally biased region" description="Basic residues" evidence="1">
    <location>
        <begin position="38"/>
        <end position="49"/>
    </location>
</feature>
<evidence type="ECO:0000313" key="2">
    <source>
        <dbReference type="EMBL" id="CAA9312478.1"/>
    </source>
</evidence>
<organism evidence="2">
    <name type="scientific">uncultured Microvirga sp</name>
    <dbReference type="NCBI Taxonomy" id="412392"/>
    <lineage>
        <taxon>Bacteria</taxon>
        <taxon>Pseudomonadati</taxon>
        <taxon>Pseudomonadota</taxon>
        <taxon>Alphaproteobacteria</taxon>
        <taxon>Hyphomicrobiales</taxon>
        <taxon>Methylobacteriaceae</taxon>
        <taxon>Microvirga</taxon>
        <taxon>environmental samples</taxon>
    </lineage>
</organism>
<feature type="non-terminal residue" evidence="2">
    <location>
        <position position="72"/>
    </location>
</feature>
<reference evidence="2" key="1">
    <citation type="submission" date="2020-02" db="EMBL/GenBank/DDBJ databases">
        <authorList>
            <person name="Meier V. D."/>
        </authorList>
    </citation>
    <scope>NUCLEOTIDE SEQUENCE</scope>
    <source>
        <strain evidence="2">AVDCRST_MAG90</strain>
    </source>
</reference>
<proteinExistence type="predicted"/>
<protein>
    <submittedName>
        <fullName evidence="2">Uncharacterized protein</fullName>
    </submittedName>
</protein>
<dbReference type="EMBL" id="CADCUC010000099">
    <property type="protein sequence ID" value="CAA9312478.1"/>
    <property type="molecule type" value="Genomic_DNA"/>
</dbReference>
<feature type="region of interest" description="Disordered" evidence="1">
    <location>
        <begin position="1"/>
        <end position="72"/>
    </location>
</feature>
<feature type="compositionally biased region" description="Basic and acidic residues" evidence="1">
    <location>
        <begin position="16"/>
        <end position="37"/>
    </location>
</feature>
<evidence type="ECO:0000256" key="1">
    <source>
        <dbReference type="SAM" id="MobiDB-lite"/>
    </source>
</evidence>
<feature type="compositionally biased region" description="Basic and acidic residues" evidence="1">
    <location>
        <begin position="59"/>
        <end position="72"/>
    </location>
</feature>
<gene>
    <name evidence="2" type="ORF">AVDCRST_MAG90-524</name>
</gene>
<name>A0A6J4KQ79_9HYPH</name>
<sequence>GARLPPGPPARHLRHPEHEGRGGHGLDPRLLRRDGRAARGRVHGPRRLQHALPPLGPRHARDAYRDELGGAL</sequence>